<evidence type="ECO:0000313" key="2">
    <source>
        <dbReference type="Proteomes" id="UP000183898"/>
    </source>
</evidence>
<protein>
    <submittedName>
        <fullName evidence="1">Uncharacterized protein</fullName>
    </submittedName>
</protein>
<reference evidence="1 2" key="1">
    <citation type="submission" date="2016-10" db="EMBL/GenBank/DDBJ databases">
        <authorList>
            <person name="de Groot N.N."/>
        </authorList>
    </citation>
    <scope>NUCLEOTIDE SEQUENCE [LARGE SCALE GENOMIC DNA]</scope>
    <source>
        <strain evidence="1 2">Nl18</strain>
    </source>
</reference>
<dbReference type="Proteomes" id="UP000183898">
    <property type="component" value="Unassembled WGS sequence"/>
</dbReference>
<proteinExistence type="predicted"/>
<organism evidence="1 2">
    <name type="scientific">Nitrosospira multiformis</name>
    <dbReference type="NCBI Taxonomy" id="1231"/>
    <lineage>
        <taxon>Bacteria</taxon>
        <taxon>Pseudomonadati</taxon>
        <taxon>Pseudomonadota</taxon>
        <taxon>Betaproteobacteria</taxon>
        <taxon>Nitrosomonadales</taxon>
        <taxon>Nitrosomonadaceae</taxon>
        <taxon>Nitrosospira</taxon>
    </lineage>
</organism>
<evidence type="ECO:0000313" key="1">
    <source>
        <dbReference type="EMBL" id="SEN41837.1"/>
    </source>
</evidence>
<dbReference type="AlphaFoldDB" id="A0A1H8GED6"/>
<sequence>MNWFGSDWHGYAKLWVIFGVEIPPENVAQFFFNQHLRNQESK</sequence>
<name>A0A1H8GED6_9PROT</name>
<accession>A0A1H8GED6</accession>
<gene>
    <name evidence="1" type="ORF">SAMN05216404_104171</name>
</gene>
<dbReference type="EMBL" id="FOCT01000004">
    <property type="protein sequence ID" value="SEN41837.1"/>
    <property type="molecule type" value="Genomic_DNA"/>
</dbReference>